<dbReference type="InterPro" id="IPR014710">
    <property type="entry name" value="RmlC-like_jellyroll"/>
</dbReference>
<dbReference type="Pfam" id="PF14332">
    <property type="entry name" value="DUF4388"/>
    <property type="match status" value="1"/>
</dbReference>
<dbReference type="EMBL" id="CR522870">
    <property type="protein sequence ID" value="CAG35533.1"/>
    <property type="molecule type" value="Genomic_DNA"/>
</dbReference>
<evidence type="ECO:0000313" key="3">
    <source>
        <dbReference type="Proteomes" id="UP000000602"/>
    </source>
</evidence>
<name>Q6AQ40_DESPS</name>
<dbReference type="SMART" id="SM00100">
    <property type="entry name" value="cNMP"/>
    <property type="match status" value="1"/>
</dbReference>
<dbReference type="InterPro" id="IPR018490">
    <property type="entry name" value="cNMP-bd_dom_sf"/>
</dbReference>
<proteinExistence type="predicted"/>
<dbReference type="KEGG" id="dps:DP0804"/>
<dbReference type="PROSITE" id="PS50042">
    <property type="entry name" value="CNMP_BINDING_3"/>
    <property type="match status" value="1"/>
</dbReference>
<dbReference type="STRING" id="177439.DP0804"/>
<reference evidence="3" key="1">
    <citation type="journal article" date="2004" name="Environ. Microbiol.">
        <title>The genome of Desulfotalea psychrophila, a sulfate-reducing bacterium from permanently cold Arctic sediments.</title>
        <authorList>
            <person name="Rabus R."/>
            <person name="Ruepp A."/>
            <person name="Frickey T."/>
            <person name="Rattei T."/>
            <person name="Fartmann B."/>
            <person name="Stark M."/>
            <person name="Bauer M."/>
            <person name="Zibat A."/>
            <person name="Lombardot T."/>
            <person name="Becker I."/>
            <person name="Amann J."/>
            <person name="Gellner K."/>
            <person name="Teeling H."/>
            <person name="Leuschner W.D."/>
            <person name="Gloeckner F.-O."/>
            <person name="Lupas A.N."/>
            <person name="Amann R."/>
            <person name="Klenk H.-P."/>
        </authorList>
    </citation>
    <scope>NUCLEOTIDE SEQUENCE [LARGE SCALE GENOMIC DNA]</scope>
    <source>
        <strain evidence="3">DSM 12343 / LSv54</strain>
    </source>
</reference>
<gene>
    <name evidence="2" type="ordered locus">DP0804</name>
</gene>
<dbReference type="PANTHER" id="PTHR36304:SF4">
    <property type="entry name" value="DUF4388 DOMAIN-CONTAINING PROTEIN"/>
    <property type="match status" value="1"/>
</dbReference>
<dbReference type="InterPro" id="IPR000595">
    <property type="entry name" value="cNMP-bd_dom"/>
</dbReference>
<dbReference type="SUPFAM" id="SSF51206">
    <property type="entry name" value="cAMP-binding domain-like"/>
    <property type="match status" value="1"/>
</dbReference>
<keyword evidence="3" id="KW-1185">Reference proteome</keyword>
<dbReference type="Proteomes" id="UP000000602">
    <property type="component" value="Chromosome"/>
</dbReference>
<sequence>MQFYYCSILIEVLRQGLSLFYLVPVRIMLKKPLFFRIIEQKNCPIYAKGEQFFLSEKSFSSPAGKDACLILVRNLIELLFQLRGQSRSETEGLVFNCSGCVGLIKYKIIECREKRDVDLVPLGVSLERIIEGAYGFDINSPFLRALSVDGLDGILEKFKFVELCSGAVLMQKGKRNSSLYLLLEGELLVEDGGFILGRFSAGDICGEMSYLGADLAVSTIRSSRASRLLAIGSSDFAELVFAKPAVQLFMAKLMAQRLARSNAERSRDLQSCMSGRLDTIAAAELLQIFHMNQKTGMLFLALRGGQASVFFLEGSVVRALYKGLVGKEAFFAILVEKKGRYRFTTGLSQEDMKSPVIGDFMSILLEGIQQVDEAEPQGSCSRDLAAIF</sequence>
<dbReference type="Pfam" id="PF00027">
    <property type="entry name" value="cNMP_binding"/>
    <property type="match status" value="1"/>
</dbReference>
<dbReference type="eggNOG" id="COG0664">
    <property type="taxonomic scope" value="Bacteria"/>
</dbReference>
<dbReference type="OrthoDB" id="9771288at2"/>
<evidence type="ECO:0000313" key="2">
    <source>
        <dbReference type="EMBL" id="CAG35533.1"/>
    </source>
</evidence>
<dbReference type="InterPro" id="IPR025497">
    <property type="entry name" value="PatA-like_N"/>
</dbReference>
<dbReference type="AlphaFoldDB" id="Q6AQ40"/>
<dbReference type="Gene3D" id="2.60.120.10">
    <property type="entry name" value="Jelly Rolls"/>
    <property type="match status" value="1"/>
</dbReference>
<accession>Q6AQ40</accession>
<evidence type="ECO:0000259" key="1">
    <source>
        <dbReference type="PROSITE" id="PS50042"/>
    </source>
</evidence>
<dbReference type="HOGENOM" id="CLU_054726_0_0_7"/>
<feature type="domain" description="Cyclic nucleotide-binding" evidence="1">
    <location>
        <begin position="142"/>
        <end position="240"/>
    </location>
</feature>
<dbReference type="PANTHER" id="PTHR36304">
    <property type="entry name" value="DOMAIN GTPASE-ACTIVATING PROTEIN, PUTATIVE-RELATED-RELATED"/>
    <property type="match status" value="1"/>
</dbReference>
<organism evidence="2 3">
    <name type="scientific">Desulfotalea psychrophila (strain LSv54 / DSM 12343)</name>
    <dbReference type="NCBI Taxonomy" id="177439"/>
    <lineage>
        <taxon>Bacteria</taxon>
        <taxon>Pseudomonadati</taxon>
        <taxon>Thermodesulfobacteriota</taxon>
        <taxon>Desulfobulbia</taxon>
        <taxon>Desulfobulbales</taxon>
        <taxon>Desulfocapsaceae</taxon>
        <taxon>Desulfotalea</taxon>
    </lineage>
</organism>
<protein>
    <recommendedName>
        <fullName evidence="1">Cyclic nucleotide-binding domain-containing protein</fullName>
    </recommendedName>
</protein>